<evidence type="ECO:0000313" key="2">
    <source>
        <dbReference type="Proteomes" id="UP001064971"/>
    </source>
</evidence>
<sequence>MGIFLFNLAAVQVALAMDSRGTAWPCPGSNAVVVVLLWEEEGPHLRRRLRDGWKKAASRFSRPVIPLPS</sequence>
<keyword evidence="1" id="KW-0614">Plasmid</keyword>
<evidence type="ECO:0000313" key="1">
    <source>
        <dbReference type="EMBL" id="BDP43951.1"/>
    </source>
</evidence>
<name>A0ABN6RKY6_9DEIO</name>
<dbReference type="Proteomes" id="UP001064971">
    <property type="component" value="Plasmid pDAETH-2"/>
</dbReference>
<dbReference type="EMBL" id="AP026562">
    <property type="protein sequence ID" value="BDP43951.1"/>
    <property type="molecule type" value="Genomic_DNA"/>
</dbReference>
<gene>
    <name evidence="1" type="ORF">DAETH_39200</name>
</gene>
<accession>A0ABN6RKY6</accession>
<organism evidence="1 2">
    <name type="scientific">Deinococcus aetherius</name>
    <dbReference type="NCBI Taxonomy" id="200252"/>
    <lineage>
        <taxon>Bacteria</taxon>
        <taxon>Thermotogati</taxon>
        <taxon>Deinococcota</taxon>
        <taxon>Deinococci</taxon>
        <taxon>Deinococcales</taxon>
        <taxon>Deinococcaceae</taxon>
        <taxon>Deinococcus</taxon>
    </lineage>
</organism>
<reference evidence="1" key="1">
    <citation type="submission" date="2022-07" db="EMBL/GenBank/DDBJ databases">
        <title>Complete Genome Sequence of the Radioresistant Bacterium Deinococcus aetherius ST0316, Isolated from the Air Dust collected in Lower Stratosphere above Japan.</title>
        <authorList>
            <person name="Satoh K."/>
            <person name="Hagiwara K."/>
            <person name="Katsumata K."/>
            <person name="Kubo A."/>
            <person name="Yokobori S."/>
            <person name="Yamagishi A."/>
            <person name="Oono Y."/>
            <person name="Narumi I."/>
        </authorList>
    </citation>
    <scope>NUCLEOTIDE SEQUENCE</scope>
    <source>
        <strain evidence="1">ST0316</strain>
        <plasmid evidence="1">pDAETH-2</plasmid>
    </source>
</reference>
<evidence type="ECO:0008006" key="3">
    <source>
        <dbReference type="Google" id="ProtNLM"/>
    </source>
</evidence>
<protein>
    <recommendedName>
        <fullName evidence="3">Secreted protein</fullName>
    </recommendedName>
</protein>
<dbReference type="RefSeq" id="WP_264778319.1">
    <property type="nucleotide sequence ID" value="NZ_AP026562.1"/>
</dbReference>
<proteinExistence type="predicted"/>
<geneLocation type="plasmid" evidence="1 2">
    <name>pDAETH-2</name>
</geneLocation>
<keyword evidence="2" id="KW-1185">Reference proteome</keyword>